<dbReference type="AlphaFoldDB" id="A0A2P2QVG8"/>
<keyword evidence="1" id="KW-0732">Signal</keyword>
<evidence type="ECO:0000256" key="1">
    <source>
        <dbReference type="SAM" id="SignalP"/>
    </source>
</evidence>
<proteinExistence type="predicted"/>
<organism evidence="2">
    <name type="scientific">Rhizophora mucronata</name>
    <name type="common">Asiatic mangrove</name>
    <dbReference type="NCBI Taxonomy" id="61149"/>
    <lineage>
        <taxon>Eukaryota</taxon>
        <taxon>Viridiplantae</taxon>
        <taxon>Streptophyta</taxon>
        <taxon>Embryophyta</taxon>
        <taxon>Tracheophyta</taxon>
        <taxon>Spermatophyta</taxon>
        <taxon>Magnoliopsida</taxon>
        <taxon>eudicotyledons</taxon>
        <taxon>Gunneridae</taxon>
        <taxon>Pentapetalae</taxon>
        <taxon>rosids</taxon>
        <taxon>fabids</taxon>
        <taxon>Malpighiales</taxon>
        <taxon>Rhizophoraceae</taxon>
        <taxon>Rhizophora</taxon>
    </lineage>
</organism>
<name>A0A2P2QVG8_RHIMU</name>
<accession>A0A2P2QVG8</accession>
<feature type="signal peptide" evidence="1">
    <location>
        <begin position="1"/>
        <end position="20"/>
    </location>
</feature>
<reference evidence="2" key="1">
    <citation type="submission" date="2018-02" db="EMBL/GenBank/DDBJ databases">
        <title>Rhizophora mucronata_Transcriptome.</title>
        <authorList>
            <person name="Meera S.P."/>
            <person name="Sreeshan A."/>
            <person name="Augustine A."/>
        </authorList>
    </citation>
    <scope>NUCLEOTIDE SEQUENCE</scope>
    <source>
        <tissue evidence="2">Leaf</tissue>
    </source>
</reference>
<dbReference type="EMBL" id="GGEC01090387">
    <property type="protein sequence ID" value="MBX70871.1"/>
    <property type="molecule type" value="Transcribed_RNA"/>
</dbReference>
<evidence type="ECO:0000313" key="2">
    <source>
        <dbReference type="EMBL" id="MBX70871.1"/>
    </source>
</evidence>
<protein>
    <submittedName>
        <fullName evidence="2">Uncharacterized protein</fullName>
    </submittedName>
</protein>
<feature type="chain" id="PRO_5015150827" evidence="1">
    <location>
        <begin position="21"/>
        <end position="32"/>
    </location>
</feature>
<sequence length="32" mass="3634">MIKVATTLFLLCFFFSSSRTLKTTGSFLESEK</sequence>